<sequence length="231" mass="25153">MILRKRQRVIANAADSGAVEMESTSDVGGGMPMSERTRQVLSIVNESTKWAVSAAAAGFLLWKHNERAAWCILGSIFNSVTGKILKRLINQSRPPLSRKVDPGMPSSHALSLAYFGTYSSLTILLWQGLKPSAVIAAICAQALTAFFAWLRIALGYHTPAQVLVGCAVGNVVAISWLAIGERKVLPAIASPDGALLRVALFLSTTLLVVAFVAYALRKWTQDLPFFDRWRR</sequence>
<feature type="transmembrane region" description="Helical" evidence="2">
    <location>
        <begin position="132"/>
        <end position="150"/>
    </location>
</feature>
<evidence type="ECO:0000313" key="5">
    <source>
        <dbReference type="Proteomes" id="UP000054558"/>
    </source>
</evidence>
<dbReference type="EMBL" id="DF236950">
    <property type="protein sequence ID" value="GAQ77606.1"/>
    <property type="molecule type" value="Genomic_DNA"/>
</dbReference>
<dbReference type="AlphaFoldDB" id="A0A0U9HHK7"/>
<dbReference type="Gene3D" id="1.20.144.10">
    <property type="entry name" value="Phosphatidic acid phosphatase type 2/haloperoxidase"/>
    <property type="match status" value="1"/>
</dbReference>
<keyword evidence="5" id="KW-1185">Reference proteome</keyword>
<dbReference type="SUPFAM" id="SSF48317">
    <property type="entry name" value="Acid phosphatase/Vanadium-dependent haloperoxidase"/>
    <property type="match status" value="1"/>
</dbReference>
<dbReference type="Pfam" id="PF01569">
    <property type="entry name" value="PAP2"/>
    <property type="match status" value="1"/>
</dbReference>
<protein>
    <submittedName>
        <fullName evidence="4">Lipid phosphate phosphatase</fullName>
    </submittedName>
</protein>
<keyword evidence="2" id="KW-0472">Membrane</keyword>
<dbReference type="PANTHER" id="PTHR11247">
    <property type="entry name" value="PALMITOYL-PROTEIN THIOESTERASE/DOLICHYLDIPHOSPHATASE 1"/>
    <property type="match status" value="1"/>
</dbReference>
<dbReference type="OrthoDB" id="302705at2759"/>
<dbReference type="GO" id="GO:0016787">
    <property type="term" value="F:hydrolase activity"/>
    <property type="evidence" value="ECO:0007669"/>
    <property type="project" value="UniProtKB-KW"/>
</dbReference>
<feature type="transmembrane region" description="Helical" evidence="2">
    <location>
        <begin position="194"/>
        <end position="216"/>
    </location>
</feature>
<evidence type="ECO:0000259" key="3">
    <source>
        <dbReference type="SMART" id="SM00014"/>
    </source>
</evidence>
<reference evidence="4 5" key="1">
    <citation type="journal article" date="2014" name="Nat. Commun.">
        <title>Klebsormidium flaccidum genome reveals primary factors for plant terrestrial adaptation.</title>
        <authorList>
            <person name="Hori K."/>
            <person name="Maruyama F."/>
            <person name="Fujisawa T."/>
            <person name="Togashi T."/>
            <person name="Yamamoto N."/>
            <person name="Seo M."/>
            <person name="Sato S."/>
            <person name="Yamada T."/>
            <person name="Mori H."/>
            <person name="Tajima N."/>
            <person name="Moriyama T."/>
            <person name="Ikeuchi M."/>
            <person name="Watanabe M."/>
            <person name="Wada H."/>
            <person name="Kobayashi K."/>
            <person name="Saito M."/>
            <person name="Masuda T."/>
            <person name="Sasaki-Sekimoto Y."/>
            <person name="Mashiguchi K."/>
            <person name="Awai K."/>
            <person name="Shimojima M."/>
            <person name="Masuda S."/>
            <person name="Iwai M."/>
            <person name="Nobusawa T."/>
            <person name="Narise T."/>
            <person name="Kondo S."/>
            <person name="Saito H."/>
            <person name="Sato R."/>
            <person name="Murakawa M."/>
            <person name="Ihara Y."/>
            <person name="Oshima-Yamada Y."/>
            <person name="Ohtaka K."/>
            <person name="Satoh M."/>
            <person name="Sonobe K."/>
            <person name="Ishii M."/>
            <person name="Ohtani R."/>
            <person name="Kanamori-Sato M."/>
            <person name="Honoki R."/>
            <person name="Miyazaki D."/>
            <person name="Mochizuki H."/>
            <person name="Umetsu J."/>
            <person name="Higashi K."/>
            <person name="Shibata D."/>
            <person name="Kamiya Y."/>
            <person name="Sato N."/>
            <person name="Nakamura Y."/>
            <person name="Tabata S."/>
            <person name="Ida S."/>
            <person name="Kurokawa K."/>
            <person name="Ohta H."/>
        </authorList>
    </citation>
    <scope>NUCLEOTIDE SEQUENCE [LARGE SCALE GENOMIC DNA]</scope>
    <source>
        <strain evidence="4 5">NIES-2285</strain>
    </source>
</reference>
<evidence type="ECO:0000256" key="2">
    <source>
        <dbReference type="SAM" id="Phobius"/>
    </source>
</evidence>
<dbReference type="InterPro" id="IPR036938">
    <property type="entry name" value="PAP2/HPO_sf"/>
</dbReference>
<proteinExistence type="predicted"/>
<keyword evidence="2" id="KW-1133">Transmembrane helix</keyword>
<evidence type="ECO:0000313" key="4">
    <source>
        <dbReference type="EMBL" id="GAQ77606.1"/>
    </source>
</evidence>
<accession>A0A0U9HHK7</accession>
<organism evidence="4 5">
    <name type="scientific">Klebsormidium nitens</name>
    <name type="common">Green alga</name>
    <name type="synonym">Ulothrix nitens</name>
    <dbReference type="NCBI Taxonomy" id="105231"/>
    <lineage>
        <taxon>Eukaryota</taxon>
        <taxon>Viridiplantae</taxon>
        <taxon>Streptophyta</taxon>
        <taxon>Klebsormidiophyceae</taxon>
        <taxon>Klebsormidiales</taxon>
        <taxon>Klebsormidiaceae</taxon>
        <taxon>Klebsormidium</taxon>
    </lineage>
</organism>
<dbReference type="SMART" id="SM00014">
    <property type="entry name" value="acidPPc"/>
    <property type="match status" value="1"/>
</dbReference>
<keyword evidence="2" id="KW-0812">Transmembrane</keyword>
<gene>
    <name evidence="4" type="ORF">KFL_000010550</name>
</gene>
<feature type="domain" description="Phosphatidic acid phosphatase type 2/haloperoxidase" evidence="3">
    <location>
        <begin position="68"/>
        <end position="177"/>
    </location>
</feature>
<dbReference type="Proteomes" id="UP000054558">
    <property type="component" value="Unassembled WGS sequence"/>
</dbReference>
<dbReference type="OMA" id="SKWIISA"/>
<evidence type="ECO:0000256" key="1">
    <source>
        <dbReference type="ARBA" id="ARBA00022801"/>
    </source>
</evidence>
<feature type="transmembrane region" description="Helical" evidence="2">
    <location>
        <begin position="106"/>
        <end position="126"/>
    </location>
</feature>
<dbReference type="STRING" id="105231.A0A0U9HHK7"/>
<feature type="transmembrane region" description="Helical" evidence="2">
    <location>
        <begin position="162"/>
        <end position="179"/>
    </location>
</feature>
<dbReference type="PANTHER" id="PTHR11247:SF40">
    <property type="entry name" value="LIPID PHOSPHATE PHOSPHATASE EPSILON 1, CHLOROPLASTIC"/>
    <property type="match status" value="1"/>
</dbReference>
<dbReference type="InterPro" id="IPR000326">
    <property type="entry name" value="PAP2/HPO"/>
</dbReference>
<keyword evidence="1" id="KW-0378">Hydrolase</keyword>
<name>A0A0U9HHK7_KLENI</name>